<keyword evidence="3" id="KW-1003">Cell membrane</keyword>
<dbReference type="RefSeq" id="WP_116764706.1">
    <property type="nucleotide sequence ID" value="NZ_QCZH01000032.1"/>
</dbReference>
<dbReference type="GO" id="GO:0012505">
    <property type="term" value="C:endomembrane system"/>
    <property type="evidence" value="ECO:0007669"/>
    <property type="project" value="UniProtKB-SubCell"/>
</dbReference>
<dbReference type="OrthoDB" id="9815454at2"/>
<keyword evidence="5 7" id="KW-0732">Signal</keyword>
<dbReference type="Proteomes" id="UP000245618">
    <property type="component" value="Unassembled WGS sequence"/>
</dbReference>
<keyword evidence="9" id="KW-1185">Reference proteome</keyword>
<protein>
    <submittedName>
        <fullName evidence="8">Nitrate ABC transporter</fullName>
    </submittedName>
</protein>
<gene>
    <name evidence="8" type="ORF">DB891_16630</name>
</gene>
<dbReference type="PANTHER" id="PTHR30024:SF7">
    <property type="entry name" value="NITRATE_NITRITE BINDING PROTEIN NRTA"/>
    <property type="match status" value="1"/>
</dbReference>
<evidence type="ECO:0000256" key="2">
    <source>
        <dbReference type="ARBA" id="ARBA00022448"/>
    </source>
</evidence>
<comment type="caution">
    <text evidence="8">The sequence shown here is derived from an EMBL/GenBank/DDBJ whole genome shotgun (WGS) entry which is preliminary data.</text>
</comment>
<dbReference type="AlphaFoldDB" id="A0A2U1JKQ8"/>
<keyword evidence="4" id="KW-0997">Cell inner membrane</keyword>
<feature type="signal peptide" evidence="7">
    <location>
        <begin position="1"/>
        <end position="32"/>
    </location>
</feature>
<dbReference type="EMBL" id="QCZH01000032">
    <property type="protein sequence ID" value="PWA05746.1"/>
    <property type="molecule type" value="Genomic_DNA"/>
</dbReference>
<keyword evidence="2" id="KW-0813">Transport</keyword>
<evidence type="ECO:0000256" key="5">
    <source>
        <dbReference type="ARBA" id="ARBA00022729"/>
    </source>
</evidence>
<dbReference type="SUPFAM" id="SSF53850">
    <property type="entry name" value="Periplasmic binding protein-like II"/>
    <property type="match status" value="1"/>
</dbReference>
<sequence length="409" mass="45472">MKTIKKQKTRIFKTAMLTLFAVLASTFTAITAQNDPVRLGFIPLTDCSPIVMAKELGLFKKYGVEVVVTKESSWANVRDKILTGELDGAHCLYSMPFSVYTGVGGKAGSEMMIAMMLNINGQAITLSNDFCGKVSFKQMNKVTPVVAAKLKAEKEVTFAMTFPGGTHDLWLRNWMSIAGLNQKAVKIITIPPPQMVANMKVGNMDGYCVGEPWGGVAVKQGVGFTQIASQDIWKDHPEKALVVNKEFSSKRREDLKKVMKAIMEACIWLDNPVNRKKAAAIIGRAPYVNTSADVIESRLMGDYNLGCNQGVQVYAKDYMLFHKGGMVNYPRKSYAIWAMAQYVRFGYLKEAPNYKAIADKLILQDLYEEVAMSMKVKVPNDDMKPFSLTMDKTVFDPSNPAAYLKVVKR</sequence>
<evidence type="ECO:0000256" key="6">
    <source>
        <dbReference type="ARBA" id="ARBA00023136"/>
    </source>
</evidence>
<accession>A0A2U1JKQ8</accession>
<evidence type="ECO:0000313" key="9">
    <source>
        <dbReference type="Proteomes" id="UP000245618"/>
    </source>
</evidence>
<dbReference type="Gene3D" id="3.40.190.10">
    <property type="entry name" value="Periplasmic binding protein-like II"/>
    <property type="match status" value="2"/>
</dbReference>
<keyword evidence="6" id="KW-0472">Membrane</keyword>
<evidence type="ECO:0000256" key="7">
    <source>
        <dbReference type="SAM" id="SignalP"/>
    </source>
</evidence>
<dbReference type="InterPro" id="IPR044527">
    <property type="entry name" value="NrtA/CpmA_ABC-bd_dom"/>
</dbReference>
<dbReference type="Pfam" id="PF13379">
    <property type="entry name" value="NMT1_2"/>
    <property type="match status" value="1"/>
</dbReference>
<feature type="chain" id="PRO_5015458291" evidence="7">
    <location>
        <begin position="33"/>
        <end position="409"/>
    </location>
</feature>
<name>A0A2U1JKQ8_9FLAO</name>
<evidence type="ECO:0000256" key="4">
    <source>
        <dbReference type="ARBA" id="ARBA00022519"/>
    </source>
</evidence>
<reference evidence="8 9" key="1">
    <citation type="submission" date="2018-04" db="EMBL/GenBank/DDBJ databases">
        <title>Flavobacterium sp. nov., isolated from glacier ice.</title>
        <authorList>
            <person name="Liu Q."/>
            <person name="Xin Y.-H."/>
        </authorList>
    </citation>
    <scope>NUCLEOTIDE SEQUENCE [LARGE SCALE GENOMIC DNA]</scope>
    <source>
        <strain evidence="8 9">LB2P30</strain>
    </source>
</reference>
<evidence type="ECO:0000256" key="3">
    <source>
        <dbReference type="ARBA" id="ARBA00022475"/>
    </source>
</evidence>
<proteinExistence type="predicted"/>
<dbReference type="PANTHER" id="PTHR30024">
    <property type="entry name" value="ALIPHATIC SULFONATES-BINDING PROTEIN-RELATED"/>
    <property type="match status" value="1"/>
</dbReference>
<comment type="subcellular location">
    <subcellularLocation>
        <location evidence="1">Endomembrane system</location>
    </subcellularLocation>
</comment>
<evidence type="ECO:0000256" key="1">
    <source>
        <dbReference type="ARBA" id="ARBA00004308"/>
    </source>
</evidence>
<dbReference type="CDD" id="cd13553">
    <property type="entry name" value="PBP2_NrtA_CpmA_like"/>
    <property type="match status" value="1"/>
</dbReference>
<evidence type="ECO:0000313" key="8">
    <source>
        <dbReference type="EMBL" id="PWA05746.1"/>
    </source>
</evidence>
<organism evidence="8 9">
    <name type="scientific">Flavobacterium laiguense</name>
    <dbReference type="NCBI Taxonomy" id="2169409"/>
    <lineage>
        <taxon>Bacteria</taxon>
        <taxon>Pseudomonadati</taxon>
        <taxon>Bacteroidota</taxon>
        <taxon>Flavobacteriia</taxon>
        <taxon>Flavobacteriales</taxon>
        <taxon>Flavobacteriaceae</taxon>
        <taxon>Flavobacterium</taxon>
    </lineage>
</organism>